<keyword evidence="2 4" id="KW-0326">Glycosidase</keyword>
<dbReference type="InterPro" id="IPR023186">
    <property type="entry name" value="IUNH"/>
</dbReference>
<evidence type="ECO:0000313" key="4">
    <source>
        <dbReference type="EMBL" id="EEW54190.1"/>
    </source>
</evidence>
<evidence type="ECO:0000256" key="2">
    <source>
        <dbReference type="ARBA" id="ARBA00023295"/>
    </source>
</evidence>
<gene>
    <name evidence="4" type="primary">urh</name>
    <name evidence="5" type="ORF">FC31_GL002105</name>
    <name evidence="4" type="ORF">HMPREF0494_0611</name>
</gene>
<keyword evidence="7" id="KW-1185">Reference proteome</keyword>
<name>C8P5L9_9LACO</name>
<dbReference type="Pfam" id="PF01156">
    <property type="entry name" value="IU_nuc_hydro"/>
    <property type="match status" value="1"/>
</dbReference>
<dbReference type="Proteomes" id="UP000051883">
    <property type="component" value="Unassembled WGS sequence"/>
</dbReference>
<dbReference type="Gene3D" id="3.90.245.10">
    <property type="entry name" value="Ribonucleoside hydrolase-like"/>
    <property type="match status" value="1"/>
</dbReference>
<reference evidence="4 6" key="1">
    <citation type="submission" date="2009-09" db="EMBL/GenBank/DDBJ databases">
        <authorList>
            <person name="Qin X."/>
            <person name="Bachman B."/>
            <person name="Battles P."/>
            <person name="Bell A."/>
            <person name="Bess C."/>
            <person name="Bickham C."/>
            <person name="Chaboub L."/>
            <person name="Chen D."/>
            <person name="Coyle M."/>
            <person name="Deiros D.R."/>
            <person name="Dinh H."/>
            <person name="Forbes L."/>
            <person name="Fowler G."/>
            <person name="Francisco L."/>
            <person name="Fu Q."/>
            <person name="Gubbala S."/>
            <person name="Hale W."/>
            <person name="Han Y."/>
            <person name="Hemphill L."/>
            <person name="Highlander S.K."/>
            <person name="Hirani K."/>
            <person name="Hogues M."/>
            <person name="Jackson L."/>
            <person name="Jakkamsetti A."/>
            <person name="Javaid M."/>
            <person name="Jiang H."/>
            <person name="Korchina V."/>
            <person name="Kovar C."/>
            <person name="Lara F."/>
            <person name="Lee S."/>
            <person name="Mata R."/>
            <person name="Mathew T."/>
            <person name="Moen C."/>
            <person name="Morales K."/>
            <person name="Munidasa M."/>
            <person name="Nazareth L."/>
            <person name="Ngo R."/>
            <person name="Nguyen L."/>
            <person name="Okwuonu G."/>
            <person name="Ongeri F."/>
            <person name="Patil S."/>
            <person name="Petrosino J."/>
            <person name="Pham C."/>
            <person name="Pham P."/>
            <person name="Pu L.-L."/>
            <person name="Puazo M."/>
            <person name="Raj R."/>
            <person name="Reid J."/>
            <person name="Rouhana J."/>
            <person name="Saada N."/>
            <person name="Shang Y."/>
            <person name="Simmons D."/>
            <person name="Thornton R."/>
            <person name="Warren J."/>
            <person name="Weissenberger G."/>
            <person name="Zhang J."/>
            <person name="Zhang L."/>
            <person name="Zhou C."/>
            <person name="Zhu D."/>
            <person name="Muzny D."/>
            <person name="Worley K."/>
            <person name="Gibbs R."/>
        </authorList>
    </citation>
    <scope>NUCLEOTIDE SEQUENCE [LARGE SCALE GENOMIC DNA]</scope>
    <source>
        <strain evidence="4 6">DSM 16041</strain>
    </source>
</reference>
<evidence type="ECO:0000313" key="7">
    <source>
        <dbReference type="Proteomes" id="UP000051883"/>
    </source>
</evidence>
<dbReference type="Proteomes" id="UP000003675">
    <property type="component" value="Unassembled WGS sequence"/>
</dbReference>
<dbReference type="InterPro" id="IPR036452">
    <property type="entry name" value="Ribo_hydro-like"/>
</dbReference>
<dbReference type="CDD" id="cd02650">
    <property type="entry name" value="nuc_hydro_CaPnhB"/>
    <property type="match status" value="1"/>
</dbReference>
<protein>
    <submittedName>
        <fullName evidence="4">Inosine-uridine preferring nucleoside hydrolase</fullName>
        <ecNumber evidence="4">3.2.2.1</ecNumber>
    </submittedName>
</protein>
<dbReference type="GO" id="GO:0005829">
    <property type="term" value="C:cytosol"/>
    <property type="evidence" value="ECO:0007669"/>
    <property type="project" value="TreeGrafter"/>
</dbReference>
<comment type="caution">
    <text evidence="4">The sequence shown here is derived from an EMBL/GenBank/DDBJ whole genome shotgun (WGS) entry which is preliminary data.</text>
</comment>
<dbReference type="SUPFAM" id="SSF53590">
    <property type="entry name" value="Nucleoside hydrolase"/>
    <property type="match status" value="1"/>
</dbReference>
<dbReference type="GO" id="GO:0008477">
    <property type="term" value="F:purine nucleosidase activity"/>
    <property type="evidence" value="ECO:0007669"/>
    <property type="project" value="UniProtKB-EC"/>
</dbReference>
<evidence type="ECO:0000256" key="1">
    <source>
        <dbReference type="ARBA" id="ARBA00022801"/>
    </source>
</evidence>
<dbReference type="GO" id="GO:0006152">
    <property type="term" value="P:purine nucleoside catabolic process"/>
    <property type="evidence" value="ECO:0007669"/>
    <property type="project" value="TreeGrafter"/>
</dbReference>
<dbReference type="EC" id="3.2.2.1" evidence="4"/>
<evidence type="ECO:0000313" key="5">
    <source>
        <dbReference type="EMBL" id="KRK60024.1"/>
    </source>
</evidence>
<dbReference type="STRING" id="525309.HMPREF0494_0611"/>
<dbReference type="EMBL" id="AZDK01000009">
    <property type="protein sequence ID" value="KRK60024.1"/>
    <property type="molecule type" value="Genomic_DNA"/>
</dbReference>
<accession>C8P5L9</accession>
<dbReference type="PATRIC" id="fig|525309.8.peg.2185"/>
<dbReference type="PANTHER" id="PTHR12304">
    <property type="entry name" value="INOSINE-URIDINE PREFERRING NUCLEOSIDE HYDROLASE"/>
    <property type="match status" value="1"/>
</dbReference>
<dbReference type="AlphaFoldDB" id="C8P5L9"/>
<evidence type="ECO:0000259" key="3">
    <source>
        <dbReference type="Pfam" id="PF01156"/>
    </source>
</evidence>
<dbReference type="PANTHER" id="PTHR12304:SF4">
    <property type="entry name" value="URIDINE NUCLEOSIDASE"/>
    <property type="match status" value="1"/>
</dbReference>
<dbReference type="EMBL" id="ACLL01000015">
    <property type="protein sequence ID" value="EEW54190.1"/>
    <property type="molecule type" value="Genomic_DNA"/>
</dbReference>
<sequence length="335" mass="36413">MVDKFLVNILEGQIMAKRKMILDLDTGVDDALAIAYALADPEVDLIGIVSSYGNNLLDICAENSLKLLELLGHTDIPVYKGLPHSSTTDHFDVMQVSKDIHGDNGIGDVELPTPQRAVEEDSGVDFYIEAAHKYGKDLIIIPTGPMTNLAAALKKDPAIADLIGNVTFMGGALTVDGNVTPAAEANINQDAKAADEVFKSNLPLTMVGLDVTLRTLLTKKETQQWRDLGTAAGKAYADITDFYIDAYYNLDIDKNGCALHDPLAVGVGIDPSFVKTISLFLRCEYDPDSPFYGRTVGDNAKLNDPNPNVKVAVNVDKERYLNAFMDHLTGLFKQH</sequence>
<keyword evidence="1 4" id="KW-0378">Hydrolase</keyword>
<proteinExistence type="predicted"/>
<dbReference type="InterPro" id="IPR001910">
    <property type="entry name" value="Inosine/uridine_hydrolase_dom"/>
</dbReference>
<reference evidence="5 7" key="2">
    <citation type="journal article" date="2015" name="Genome Announc.">
        <title>Expanding the biotechnology potential of lactobacilli through comparative genomics of 213 strains and associated genera.</title>
        <authorList>
            <person name="Sun Z."/>
            <person name="Harris H.M."/>
            <person name="McCann A."/>
            <person name="Guo C."/>
            <person name="Argimon S."/>
            <person name="Zhang W."/>
            <person name="Yang X."/>
            <person name="Jeffery I.B."/>
            <person name="Cooney J.C."/>
            <person name="Kagawa T.F."/>
            <person name="Liu W."/>
            <person name="Song Y."/>
            <person name="Salvetti E."/>
            <person name="Wrobel A."/>
            <person name="Rasinkangas P."/>
            <person name="Parkhill J."/>
            <person name="Rea M.C."/>
            <person name="O'Sullivan O."/>
            <person name="Ritari J."/>
            <person name="Douillard F.P."/>
            <person name="Paul Ross R."/>
            <person name="Yang R."/>
            <person name="Briner A.E."/>
            <person name="Felis G.E."/>
            <person name="de Vos W.M."/>
            <person name="Barrangou R."/>
            <person name="Klaenhammer T.R."/>
            <person name="Caufield P.W."/>
            <person name="Cui Y."/>
            <person name="Zhang H."/>
            <person name="O'Toole P.W."/>
        </authorList>
    </citation>
    <scope>NUCLEOTIDE SEQUENCE [LARGE SCALE GENOMIC DNA]</scope>
    <source>
        <strain evidence="5 7">DSM 16041</strain>
    </source>
</reference>
<organism evidence="4 6">
    <name type="scientific">Limosilactobacillus antri DSM 16041</name>
    <dbReference type="NCBI Taxonomy" id="525309"/>
    <lineage>
        <taxon>Bacteria</taxon>
        <taxon>Bacillati</taxon>
        <taxon>Bacillota</taxon>
        <taxon>Bacilli</taxon>
        <taxon>Lactobacillales</taxon>
        <taxon>Lactobacillaceae</taxon>
        <taxon>Limosilactobacillus</taxon>
    </lineage>
</organism>
<dbReference type="eggNOG" id="COG1957">
    <property type="taxonomic scope" value="Bacteria"/>
</dbReference>
<feature type="domain" description="Inosine/uridine-preferring nucleoside hydrolase" evidence="3">
    <location>
        <begin position="20"/>
        <end position="321"/>
    </location>
</feature>
<dbReference type="HOGENOM" id="CLU_036838_3_0_9"/>
<evidence type="ECO:0000313" key="6">
    <source>
        <dbReference type="Proteomes" id="UP000003675"/>
    </source>
</evidence>